<dbReference type="AlphaFoldDB" id="A0A8J7WJN5"/>
<proteinExistence type="predicted"/>
<sequence length="133" mass="15236">MDAARIHVVRRPRLLFVENEWTFDGKLGALHITRGRISTAMLLCRKEKHRFFILAFDTFEVFAPVNAMGNQRPGKAGLDKEFVPISLHLARLEQIDRERNEALRQLDAASATIADLREAMVPVEDLQEAQRQI</sequence>
<comment type="caution">
    <text evidence="2">The sequence shown here is derived from an EMBL/GenBank/DDBJ whole genome shotgun (WGS) entry which is preliminary data.</text>
</comment>
<dbReference type="Proteomes" id="UP000681356">
    <property type="component" value="Unassembled WGS sequence"/>
</dbReference>
<reference evidence="2" key="1">
    <citation type="submission" date="2021-04" db="EMBL/GenBank/DDBJ databases">
        <authorList>
            <person name="Yoon J."/>
        </authorList>
    </citation>
    <scope>NUCLEOTIDE SEQUENCE</scope>
    <source>
        <strain evidence="2">KMU-90</strain>
    </source>
</reference>
<keyword evidence="1" id="KW-0175">Coiled coil</keyword>
<gene>
    <name evidence="2" type="ORF">KB874_20925</name>
</gene>
<feature type="coiled-coil region" evidence="1">
    <location>
        <begin position="92"/>
        <end position="119"/>
    </location>
</feature>
<accession>A0A8J7WJN5</accession>
<name>A0A8J7WJN5_9RHOB</name>
<dbReference type="RefSeq" id="WP_212538509.1">
    <property type="nucleotide sequence ID" value="NZ_JAGTUU010000010.1"/>
</dbReference>
<evidence type="ECO:0000313" key="3">
    <source>
        <dbReference type="Proteomes" id="UP000681356"/>
    </source>
</evidence>
<evidence type="ECO:0000313" key="2">
    <source>
        <dbReference type="EMBL" id="MBS0126548.1"/>
    </source>
</evidence>
<protein>
    <submittedName>
        <fullName evidence="2">Uncharacterized protein</fullName>
    </submittedName>
</protein>
<organism evidence="2 3">
    <name type="scientific">Thetidibacter halocola</name>
    <dbReference type="NCBI Taxonomy" id="2827239"/>
    <lineage>
        <taxon>Bacteria</taxon>
        <taxon>Pseudomonadati</taxon>
        <taxon>Pseudomonadota</taxon>
        <taxon>Alphaproteobacteria</taxon>
        <taxon>Rhodobacterales</taxon>
        <taxon>Roseobacteraceae</taxon>
        <taxon>Thetidibacter</taxon>
    </lineage>
</organism>
<dbReference type="EMBL" id="JAGTUU010000010">
    <property type="protein sequence ID" value="MBS0126548.1"/>
    <property type="molecule type" value="Genomic_DNA"/>
</dbReference>
<keyword evidence="3" id="KW-1185">Reference proteome</keyword>
<evidence type="ECO:0000256" key="1">
    <source>
        <dbReference type="SAM" id="Coils"/>
    </source>
</evidence>